<reference evidence="2" key="1">
    <citation type="submission" date="2016-10" db="EMBL/GenBank/DDBJ databases">
        <authorList>
            <person name="Varghese N."/>
            <person name="Submissions S."/>
        </authorList>
    </citation>
    <scope>NUCLEOTIDE SEQUENCE [LARGE SCALE GENOMIC DNA]</scope>
    <source>
        <strain evidence="2">CGMCC 1.11101</strain>
    </source>
</reference>
<dbReference type="InterPro" id="IPR014487">
    <property type="entry name" value="DUF3151"/>
</dbReference>
<sequence>MTGDNLLGVPETRLPAEPEVVDAIDRSSTVDDLAAVAAAHPTSSLAWARLAEASFDSAHPITAYAFARVGYHRGLDALRKAGWRGQGPVPWSHEPNQGFLRALYALRNAADAIGEVAEVNRLTEFLRDADETAAARIDTEGLPLEPPPSTEVFFIRGQD</sequence>
<dbReference type="PIRSF" id="PIRSF017349">
    <property type="entry name" value="UCP017349"/>
    <property type="match status" value="1"/>
</dbReference>
<name>A0A1I5B351_9MICO</name>
<proteinExistence type="predicted"/>
<gene>
    <name evidence="1" type="ORF">SAMN05216219_1700</name>
</gene>
<evidence type="ECO:0008006" key="3">
    <source>
        <dbReference type="Google" id="ProtNLM"/>
    </source>
</evidence>
<evidence type="ECO:0000313" key="1">
    <source>
        <dbReference type="EMBL" id="SFN69134.1"/>
    </source>
</evidence>
<protein>
    <recommendedName>
        <fullName evidence="3">DUF3151 domain-containing protein</fullName>
    </recommendedName>
</protein>
<dbReference type="Proteomes" id="UP000198867">
    <property type="component" value="Unassembled WGS sequence"/>
</dbReference>
<evidence type="ECO:0000313" key="2">
    <source>
        <dbReference type="Proteomes" id="UP000198867"/>
    </source>
</evidence>
<dbReference type="AlphaFoldDB" id="A0A1I5B351"/>
<dbReference type="EMBL" id="FOVM01000004">
    <property type="protein sequence ID" value="SFN69134.1"/>
    <property type="molecule type" value="Genomic_DNA"/>
</dbReference>
<organism evidence="1 2">
    <name type="scientific">Mycetocola miduiensis</name>
    <dbReference type="NCBI Taxonomy" id="995034"/>
    <lineage>
        <taxon>Bacteria</taxon>
        <taxon>Bacillati</taxon>
        <taxon>Actinomycetota</taxon>
        <taxon>Actinomycetes</taxon>
        <taxon>Micrococcales</taxon>
        <taxon>Microbacteriaceae</taxon>
        <taxon>Mycetocola</taxon>
    </lineage>
</organism>
<dbReference type="STRING" id="995034.SAMN05216219_1700"/>
<dbReference type="OrthoDB" id="3826919at2"/>
<dbReference type="Pfam" id="PF11349">
    <property type="entry name" value="DUF3151"/>
    <property type="match status" value="1"/>
</dbReference>
<dbReference type="RefSeq" id="WP_090710526.1">
    <property type="nucleotide sequence ID" value="NZ_FOVM01000004.1"/>
</dbReference>
<keyword evidence="2" id="KW-1185">Reference proteome</keyword>
<accession>A0A1I5B351</accession>